<name>A0A0P0X4Q5_ORYSJ</name>
<dbReference type="PaxDb" id="39947-A0A0P0X4Q5"/>
<sequence length="248" mass="25641">MFTGNMPPVSPTIGVAGAASATGVARTGAVASKGLATTASGVVPPMATASGGLRPLAGVTGKWSSVWSGQRAYLGQQYGRNRQHGWQHCRRHGKHGWRHGMGIIGNGAAAVVAQLRSLTVVAHGGSTPMVLTGIETGKKTGLIEVHAGGVTSSGQPGVMPEAIVSHGGSMAQVHMTSMAGENINGDVDVKAKIPYWYRCYTKGHTLKECVTQLFCNICESADHGKELSKSNDGKSSGVKIGAPTQIWD</sequence>
<organism evidence="2 3">
    <name type="scientific">Oryza sativa subsp. japonica</name>
    <name type="common">Rice</name>
    <dbReference type="NCBI Taxonomy" id="39947"/>
    <lineage>
        <taxon>Eukaryota</taxon>
        <taxon>Viridiplantae</taxon>
        <taxon>Streptophyta</taxon>
        <taxon>Embryophyta</taxon>
        <taxon>Tracheophyta</taxon>
        <taxon>Spermatophyta</taxon>
        <taxon>Magnoliopsida</taxon>
        <taxon>Liliopsida</taxon>
        <taxon>Poales</taxon>
        <taxon>Poaceae</taxon>
        <taxon>BOP clade</taxon>
        <taxon>Oryzoideae</taxon>
        <taxon>Oryzeae</taxon>
        <taxon>Oryzinae</taxon>
        <taxon>Oryza</taxon>
        <taxon>Oryza sativa</taxon>
    </lineage>
</organism>
<feature type="region of interest" description="Disordered" evidence="1">
    <location>
        <begin position="225"/>
        <end position="248"/>
    </location>
</feature>
<protein>
    <submittedName>
        <fullName evidence="2">Os07g0404701 protein</fullName>
    </submittedName>
</protein>
<gene>
    <name evidence="2" type="ordered locus">Os07g0404701</name>
    <name evidence="2" type="ORF">OSNPB_070404701</name>
</gene>
<evidence type="ECO:0000313" key="3">
    <source>
        <dbReference type="Proteomes" id="UP000059680"/>
    </source>
</evidence>
<keyword evidence="3" id="KW-1185">Reference proteome</keyword>
<dbReference type="EMBL" id="AP014963">
    <property type="protein sequence ID" value="BAT01087.1"/>
    <property type="molecule type" value="Genomic_DNA"/>
</dbReference>
<dbReference type="InParanoid" id="A0A0P0X4Q5"/>
<dbReference type="AlphaFoldDB" id="A0A0P0X4Q5"/>
<evidence type="ECO:0000256" key="1">
    <source>
        <dbReference type="SAM" id="MobiDB-lite"/>
    </source>
</evidence>
<reference evidence="3" key="1">
    <citation type="journal article" date="2005" name="Nature">
        <title>The map-based sequence of the rice genome.</title>
        <authorList>
            <consortium name="International rice genome sequencing project (IRGSP)"/>
            <person name="Matsumoto T."/>
            <person name="Wu J."/>
            <person name="Kanamori H."/>
            <person name="Katayose Y."/>
            <person name="Fujisawa M."/>
            <person name="Namiki N."/>
            <person name="Mizuno H."/>
            <person name="Yamamoto K."/>
            <person name="Antonio B.A."/>
            <person name="Baba T."/>
            <person name="Sakata K."/>
            <person name="Nagamura Y."/>
            <person name="Aoki H."/>
            <person name="Arikawa K."/>
            <person name="Arita K."/>
            <person name="Bito T."/>
            <person name="Chiden Y."/>
            <person name="Fujitsuka N."/>
            <person name="Fukunaka R."/>
            <person name="Hamada M."/>
            <person name="Harada C."/>
            <person name="Hayashi A."/>
            <person name="Hijishita S."/>
            <person name="Honda M."/>
            <person name="Hosokawa S."/>
            <person name="Ichikawa Y."/>
            <person name="Idonuma A."/>
            <person name="Iijima M."/>
            <person name="Ikeda M."/>
            <person name="Ikeno M."/>
            <person name="Ito K."/>
            <person name="Ito S."/>
            <person name="Ito T."/>
            <person name="Ito Y."/>
            <person name="Ito Y."/>
            <person name="Iwabuchi A."/>
            <person name="Kamiya K."/>
            <person name="Karasawa W."/>
            <person name="Kurita K."/>
            <person name="Katagiri S."/>
            <person name="Kikuta A."/>
            <person name="Kobayashi H."/>
            <person name="Kobayashi N."/>
            <person name="Machita K."/>
            <person name="Maehara T."/>
            <person name="Masukawa M."/>
            <person name="Mizubayashi T."/>
            <person name="Mukai Y."/>
            <person name="Nagasaki H."/>
            <person name="Nagata Y."/>
            <person name="Naito S."/>
            <person name="Nakashima M."/>
            <person name="Nakama Y."/>
            <person name="Nakamichi Y."/>
            <person name="Nakamura M."/>
            <person name="Meguro A."/>
            <person name="Negishi M."/>
            <person name="Ohta I."/>
            <person name="Ohta T."/>
            <person name="Okamoto M."/>
            <person name="Ono N."/>
            <person name="Saji S."/>
            <person name="Sakaguchi M."/>
            <person name="Sakai K."/>
            <person name="Shibata M."/>
            <person name="Shimokawa T."/>
            <person name="Song J."/>
            <person name="Takazaki Y."/>
            <person name="Terasawa K."/>
            <person name="Tsugane M."/>
            <person name="Tsuji K."/>
            <person name="Ueda S."/>
            <person name="Waki K."/>
            <person name="Yamagata H."/>
            <person name="Yamamoto M."/>
            <person name="Yamamoto S."/>
            <person name="Yamane H."/>
            <person name="Yoshiki S."/>
            <person name="Yoshihara R."/>
            <person name="Yukawa K."/>
            <person name="Zhong H."/>
            <person name="Yano M."/>
            <person name="Yuan Q."/>
            <person name="Ouyang S."/>
            <person name="Liu J."/>
            <person name="Jones K.M."/>
            <person name="Gansberger K."/>
            <person name="Moffat K."/>
            <person name="Hill J."/>
            <person name="Bera J."/>
            <person name="Fadrosh D."/>
            <person name="Jin S."/>
            <person name="Johri S."/>
            <person name="Kim M."/>
            <person name="Overton L."/>
            <person name="Reardon M."/>
            <person name="Tsitrin T."/>
            <person name="Vuong H."/>
            <person name="Weaver B."/>
            <person name="Ciecko A."/>
            <person name="Tallon L."/>
            <person name="Jackson J."/>
            <person name="Pai G."/>
            <person name="Aken S.V."/>
            <person name="Utterback T."/>
            <person name="Reidmuller S."/>
            <person name="Feldblyum T."/>
            <person name="Hsiao J."/>
            <person name="Zismann V."/>
            <person name="Iobst S."/>
            <person name="de Vazeille A.R."/>
            <person name="Buell C.R."/>
            <person name="Ying K."/>
            <person name="Li Y."/>
            <person name="Lu T."/>
            <person name="Huang Y."/>
            <person name="Zhao Q."/>
            <person name="Feng Q."/>
            <person name="Zhang L."/>
            <person name="Zhu J."/>
            <person name="Weng Q."/>
            <person name="Mu J."/>
            <person name="Lu Y."/>
            <person name="Fan D."/>
            <person name="Liu Y."/>
            <person name="Guan J."/>
            <person name="Zhang Y."/>
            <person name="Yu S."/>
            <person name="Liu X."/>
            <person name="Zhang Y."/>
            <person name="Hong G."/>
            <person name="Han B."/>
            <person name="Choisne N."/>
            <person name="Demange N."/>
            <person name="Orjeda G."/>
            <person name="Samain S."/>
            <person name="Cattolico L."/>
            <person name="Pelletier E."/>
            <person name="Couloux A."/>
            <person name="Segurens B."/>
            <person name="Wincker P."/>
            <person name="D'Hont A."/>
            <person name="Scarpelli C."/>
            <person name="Weissenbach J."/>
            <person name="Salanoubat M."/>
            <person name="Quetier F."/>
            <person name="Yu Y."/>
            <person name="Kim H.R."/>
            <person name="Rambo T."/>
            <person name="Currie J."/>
            <person name="Collura K."/>
            <person name="Luo M."/>
            <person name="Yang T."/>
            <person name="Ammiraju J.S.S."/>
            <person name="Engler F."/>
            <person name="Soderlund C."/>
            <person name="Wing R.A."/>
            <person name="Palmer L.E."/>
            <person name="de la Bastide M."/>
            <person name="Spiegel L."/>
            <person name="Nascimento L."/>
            <person name="Zutavern T."/>
            <person name="O'Shaughnessy A."/>
            <person name="Dike S."/>
            <person name="Dedhia N."/>
            <person name="Preston R."/>
            <person name="Balija V."/>
            <person name="McCombie W.R."/>
            <person name="Chow T."/>
            <person name="Chen H."/>
            <person name="Chung M."/>
            <person name="Chen C."/>
            <person name="Shaw J."/>
            <person name="Wu H."/>
            <person name="Hsiao K."/>
            <person name="Chao Y."/>
            <person name="Chu M."/>
            <person name="Cheng C."/>
            <person name="Hour A."/>
            <person name="Lee P."/>
            <person name="Lin S."/>
            <person name="Lin Y."/>
            <person name="Liou J."/>
            <person name="Liu S."/>
            <person name="Hsing Y."/>
            <person name="Raghuvanshi S."/>
            <person name="Mohanty A."/>
            <person name="Bharti A.K."/>
            <person name="Gaur A."/>
            <person name="Gupta V."/>
            <person name="Kumar D."/>
            <person name="Ravi V."/>
            <person name="Vij S."/>
            <person name="Kapur A."/>
            <person name="Khurana P."/>
            <person name="Khurana P."/>
            <person name="Khurana J.P."/>
            <person name="Tyagi A.K."/>
            <person name="Gaikwad K."/>
            <person name="Singh A."/>
            <person name="Dalal V."/>
            <person name="Srivastava S."/>
            <person name="Dixit A."/>
            <person name="Pal A.K."/>
            <person name="Ghazi I.A."/>
            <person name="Yadav M."/>
            <person name="Pandit A."/>
            <person name="Bhargava A."/>
            <person name="Sureshbabu K."/>
            <person name="Batra K."/>
            <person name="Sharma T.R."/>
            <person name="Mohapatra T."/>
            <person name="Singh N.K."/>
            <person name="Messing J."/>
            <person name="Nelson A.B."/>
            <person name="Fuks G."/>
            <person name="Kavchok S."/>
            <person name="Keizer G."/>
            <person name="Linton E."/>
            <person name="Llaca V."/>
            <person name="Song R."/>
            <person name="Tanyolac B."/>
            <person name="Young S."/>
            <person name="Ho-Il K."/>
            <person name="Hahn J.H."/>
            <person name="Sangsakoo G."/>
            <person name="Vanavichit A."/>
            <person name="de Mattos Luiz.A.T."/>
            <person name="Zimmer P.D."/>
            <person name="Malone G."/>
            <person name="Dellagostin O."/>
            <person name="de Oliveira A.C."/>
            <person name="Bevan M."/>
            <person name="Bancroft I."/>
            <person name="Minx P."/>
            <person name="Cordum H."/>
            <person name="Wilson R."/>
            <person name="Cheng Z."/>
            <person name="Jin W."/>
            <person name="Jiang J."/>
            <person name="Leong S.A."/>
            <person name="Iwama H."/>
            <person name="Gojobori T."/>
            <person name="Itoh T."/>
            <person name="Niimura Y."/>
            <person name="Fujii Y."/>
            <person name="Habara T."/>
            <person name="Sakai H."/>
            <person name="Sato Y."/>
            <person name="Wilson G."/>
            <person name="Kumar K."/>
            <person name="McCouch S."/>
            <person name="Juretic N."/>
            <person name="Hoen D."/>
            <person name="Wright S."/>
            <person name="Bruskiewich R."/>
            <person name="Bureau T."/>
            <person name="Miyao A."/>
            <person name="Hirochika H."/>
            <person name="Nishikawa T."/>
            <person name="Kadowaki K."/>
            <person name="Sugiura M."/>
            <person name="Burr B."/>
            <person name="Sasaki T."/>
        </authorList>
    </citation>
    <scope>NUCLEOTIDE SEQUENCE [LARGE SCALE GENOMIC DNA]</scope>
    <source>
        <strain evidence="3">cv. Nipponbare</strain>
    </source>
</reference>
<dbReference type="Proteomes" id="UP000059680">
    <property type="component" value="Chromosome 7"/>
</dbReference>
<evidence type="ECO:0000313" key="2">
    <source>
        <dbReference type="EMBL" id="BAT01087.1"/>
    </source>
</evidence>
<reference evidence="2 3" key="3">
    <citation type="journal article" date="2013" name="Rice">
        <title>Improvement of the Oryza sativa Nipponbare reference genome using next generation sequence and optical map data.</title>
        <authorList>
            <person name="Kawahara Y."/>
            <person name="de la Bastide M."/>
            <person name="Hamilton J.P."/>
            <person name="Kanamori H."/>
            <person name="McCombie W.R."/>
            <person name="Ouyang S."/>
            <person name="Schwartz D.C."/>
            <person name="Tanaka T."/>
            <person name="Wu J."/>
            <person name="Zhou S."/>
            <person name="Childs K.L."/>
            <person name="Davidson R.M."/>
            <person name="Lin H."/>
            <person name="Quesada-Ocampo L."/>
            <person name="Vaillancourt B."/>
            <person name="Sakai H."/>
            <person name="Lee S.S."/>
            <person name="Kim J."/>
            <person name="Numa H."/>
            <person name="Itoh T."/>
            <person name="Buell C.R."/>
            <person name="Matsumoto T."/>
        </authorList>
    </citation>
    <scope>NUCLEOTIDE SEQUENCE [LARGE SCALE GENOMIC DNA]</scope>
    <source>
        <strain evidence="3">cv. Nipponbare</strain>
    </source>
</reference>
<accession>A0A0P0X4Q5</accession>
<proteinExistence type="predicted"/>
<reference evidence="2 3" key="2">
    <citation type="journal article" date="2013" name="Plant Cell Physiol.">
        <title>Rice Annotation Project Database (RAP-DB): an integrative and interactive database for rice genomics.</title>
        <authorList>
            <person name="Sakai H."/>
            <person name="Lee S.S."/>
            <person name="Tanaka T."/>
            <person name="Numa H."/>
            <person name="Kim J."/>
            <person name="Kawahara Y."/>
            <person name="Wakimoto H."/>
            <person name="Yang C.C."/>
            <person name="Iwamoto M."/>
            <person name="Abe T."/>
            <person name="Yamada Y."/>
            <person name="Muto A."/>
            <person name="Inokuchi H."/>
            <person name="Ikemura T."/>
            <person name="Matsumoto T."/>
            <person name="Sasaki T."/>
            <person name="Itoh T."/>
        </authorList>
    </citation>
    <scope>NUCLEOTIDE SEQUENCE [LARGE SCALE GENOMIC DNA]</scope>
    <source>
        <strain evidence="3">cv. Nipponbare</strain>
    </source>
</reference>